<feature type="domain" description="PPM-type phosphatase" evidence="2">
    <location>
        <begin position="47"/>
        <end position="658"/>
    </location>
</feature>
<dbReference type="RefSeq" id="XP_028882230.1">
    <property type="nucleotide sequence ID" value="XM_029026534.1"/>
</dbReference>
<dbReference type="GO" id="GO:0004722">
    <property type="term" value="F:protein serine/threonine phosphatase activity"/>
    <property type="evidence" value="ECO:0007669"/>
    <property type="project" value="InterPro"/>
</dbReference>
<dbReference type="PANTHER" id="PTHR13832">
    <property type="entry name" value="PROTEIN PHOSPHATASE 2C"/>
    <property type="match status" value="1"/>
</dbReference>
<feature type="compositionally biased region" description="Polar residues" evidence="1">
    <location>
        <begin position="233"/>
        <end position="248"/>
    </location>
</feature>
<comment type="caution">
    <text evidence="3">The sequence shown here is derived from an EMBL/GenBank/DDBJ whole genome shotgun (WGS) entry which is preliminary data.</text>
</comment>
<feature type="compositionally biased region" description="Basic and acidic residues" evidence="1">
    <location>
        <begin position="212"/>
        <end position="232"/>
    </location>
</feature>
<proteinExistence type="predicted"/>
<dbReference type="AlphaFoldDB" id="A0A1X0NTX9"/>
<dbReference type="Gene3D" id="3.60.40.10">
    <property type="entry name" value="PPM-type phosphatase domain"/>
    <property type="match status" value="2"/>
</dbReference>
<dbReference type="InterPro" id="IPR036457">
    <property type="entry name" value="PPM-type-like_dom_sf"/>
</dbReference>
<protein>
    <recommendedName>
        <fullName evidence="2">PPM-type phosphatase domain-containing protein</fullName>
    </recommendedName>
</protein>
<feature type="region of interest" description="Disordered" evidence="1">
    <location>
        <begin position="212"/>
        <end position="267"/>
    </location>
</feature>
<dbReference type="EMBL" id="NBCO01000018">
    <property type="protein sequence ID" value="ORC88164.1"/>
    <property type="molecule type" value="Genomic_DNA"/>
</dbReference>
<keyword evidence="4" id="KW-1185">Reference proteome</keyword>
<gene>
    <name evidence="3" type="ORF">TM35_000182210</name>
</gene>
<accession>A0A1X0NTX9</accession>
<evidence type="ECO:0000313" key="3">
    <source>
        <dbReference type="EMBL" id="ORC88164.1"/>
    </source>
</evidence>
<dbReference type="Proteomes" id="UP000192257">
    <property type="component" value="Unassembled WGS sequence"/>
</dbReference>
<evidence type="ECO:0000259" key="2">
    <source>
        <dbReference type="PROSITE" id="PS51746"/>
    </source>
</evidence>
<reference evidence="3 4" key="1">
    <citation type="submission" date="2017-03" db="EMBL/GenBank/DDBJ databases">
        <title>An alternative strategy for trypanosome survival in the mammalian bloodstream revealed through genome and transcriptome analysis of the ubiquitous bovine parasite Trypanosoma (Megatrypanum) theileri.</title>
        <authorList>
            <person name="Kelly S."/>
            <person name="Ivens A."/>
            <person name="Mott A."/>
            <person name="O'Neill E."/>
            <person name="Emms D."/>
            <person name="Macleod O."/>
            <person name="Voorheis P."/>
            <person name="Matthews J."/>
            <person name="Matthews K."/>
            <person name="Carrington M."/>
        </authorList>
    </citation>
    <scope>NUCLEOTIDE SEQUENCE [LARGE SCALE GENOMIC DNA]</scope>
    <source>
        <strain evidence="3">Edinburgh</strain>
    </source>
</reference>
<organism evidence="3 4">
    <name type="scientific">Trypanosoma theileri</name>
    <dbReference type="NCBI Taxonomy" id="67003"/>
    <lineage>
        <taxon>Eukaryota</taxon>
        <taxon>Discoba</taxon>
        <taxon>Euglenozoa</taxon>
        <taxon>Kinetoplastea</taxon>
        <taxon>Metakinetoplastina</taxon>
        <taxon>Trypanosomatida</taxon>
        <taxon>Trypanosomatidae</taxon>
        <taxon>Trypanosoma</taxon>
    </lineage>
</organism>
<sequence length="659" mass="72334">MPVARRVRSCTFRYKNLEEAKNSPILPRAHRHVDFEGTVFTPPPVLGITVVGKCQGWRRVMEDRSCVLKTAENGVLAVVLDGHRGEQAAVFCANTLPQAILNNIKRGVQNEEVNDVNRMNASSGGVDGVGVVVIDGNNNNNNSTSNVFNNSEETTHALEIFSGDPNCDTRRDAFVRAFVETDTQLFDFQGGSNLYYTEPRNLSSVIPSRREFSSTVPSRRELSSAAPSRRELSSTVVSKADSSTQRTVGTKKDDDDDDDDDENEELSGTYGVLDSLGILETPLLNESSDALNNYDDYSFQNTNSSLDVEDRWKDTVSSMASTTRRPPPSSGATAIAVHVDAKYITISNLGDCRAFIIERRADNNITSLPADMLSSSLTLLGDDAARLTSSSSLSSSPAAGMLVRNAAVAHRPTQNRRESTRLERQFGPRVVVNGRVLGTLMVTRSFGDFDVKFGMTTNAGAAPPEGFALPPTAVQNPNRRSHPQQNLTSPVVNSPYRYQYHDDVNNKLGKEDGFDEEEWESPLLVSNVPHTRVWRRAQLPRPPPGGWNSTDIIPYDLIMAGSDGTWELNSATHLANRADAALQPLLQEWYQHLNNNDNDNNNNNNNDHEEKEKEFMAVVEKTLKDVVTETLQGGIARVCSQHGGVPGGDNMSLAVVLLL</sequence>
<dbReference type="InterPro" id="IPR001932">
    <property type="entry name" value="PPM-type_phosphatase-like_dom"/>
</dbReference>
<evidence type="ECO:0000256" key="1">
    <source>
        <dbReference type="SAM" id="MobiDB-lite"/>
    </source>
</evidence>
<name>A0A1X0NTX9_9TRYP</name>
<dbReference type="PROSITE" id="PS51746">
    <property type="entry name" value="PPM_2"/>
    <property type="match status" value="1"/>
</dbReference>
<dbReference type="PANTHER" id="PTHR13832:SF827">
    <property type="entry name" value="PROTEIN PHOSPHATASE 1L"/>
    <property type="match status" value="1"/>
</dbReference>
<dbReference type="VEuPathDB" id="TriTrypDB:TM35_000182210"/>
<feature type="compositionally biased region" description="Polar residues" evidence="1">
    <location>
        <begin position="473"/>
        <end position="491"/>
    </location>
</feature>
<feature type="compositionally biased region" description="Acidic residues" evidence="1">
    <location>
        <begin position="254"/>
        <end position="265"/>
    </location>
</feature>
<dbReference type="InterPro" id="IPR015655">
    <property type="entry name" value="PP2C"/>
</dbReference>
<feature type="region of interest" description="Disordered" evidence="1">
    <location>
        <begin position="470"/>
        <end position="491"/>
    </location>
</feature>
<dbReference type="Pfam" id="PF00481">
    <property type="entry name" value="PP2C"/>
    <property type="match status" value="1"/>
</dbReference>
<dbReference type="GeneID" id="39986314"/>
<evidence type="ECO:0000313" key="4">
    <source>
        <dbReference type="Proteomes" id="UP000192257"/>
    </source>
</evidence>
<dbReference type="OrthoDB" id="420076at2759"/>
<dbReference type="SUPFAM" id="SSF81606">
    <property type="entry name" value="PP2C-like"/>
    <property type="match status" value="1"/>
</dbReference>
<dbReference type="SMART" id="SM00332">
    <property type="entry name" value="PP2Cc"/>
    <property type="match status" value="1"/>
</dbReference>